<feature type="domain" description="Alpha-glycerophosphate oxidase C-terminal" evidence="8">
    <location>
        <begin position="432"/>
        <end position="521"/>
    </location>
</feature>
<keyword evidence="4" id="KW-0319">Glycerol metabolism</keyword>
<comment type="caution">
    <text evidence="9">The sequence shown here is derived from an EMBL/GenBank/DDBJ whole genome shotgun (WGS) entry which is preliminary data.</text>
</comment>
<organism evidence="9 10">
    <name type="scientific">Scleromatobacter humisilvae</name>
    <dbReference type="NCBI Taxonomy" id="2897159"/>
    <lineage>
        <taxon>Bacteria</taxon>
        <taxon>Pseudomonadati</taxon>
        <taxon>Pseudomonadota</taxon>
        <taxon>Betaproteobacteria</taxon>
        <taxon>Burkholderiales</taxon>
        <taxon>Sphaerotilaceae</taxon>
        <taxon>Scleromatobacter</taxon>
    </lineage>
</organism>
<evidence type="ECO:0000256" key="5">
    <source>
        <dbReference type="ARBA" id="ARBA00022827"/>
    </source>
</evidence>
<dbReference type="Pfam" id="PF16901">
    <property type="entry name" value="DAO_C"/>
    <property type="match status" value="1"/>
</dbReference>
<dbReference type="Gene3D" id="3.50.50.60">
    <property type="entry name" value="FAD/NAD(P)-binding domain"/>
    <property type="match status" value="1"/>
</dbReference>
<evidence type="ECO:0000256" key="4">
    <source>
        <dbReference type="ARBA" id="ARBA00022798"/>
    </source>
</evidence>
<evidence type="ECO:0000313" key="10">
    <source>
        <dbReference type="Proteomes" id="UP001139353"/>
    </source>
</evidence>
<gene>
    <name evidence="9" type="ORF">LPC04_06060</name>
</gene>
<dbReference type="GO" id="GO:0004368">
    <property type="term" value="F:glycerol-3-phosphate dehydrogenase (quinone) activity"/>
    <property type="evidence" value="ECO:0007669"/>
    <property type="project" value="InterPro"/>
</dbReference>
<dbReference type="InterPro" id="IPR000447">
    <property type="entry name" value="G3P_DH_FAD-dep"/>
</dbReference>
<dbReference type="SUPFAM" id="SSF51905">
    <property type="entry name" value="FAD/NAD(P)-binding domain"/>
    <property type="match status" value="1"/>
</dbReference>
<proteinExistence type="inferred from homology"/>
<evidence type="ECO:0000256" key="1">
    <source>
        <dbReference type="ARBA" id="ARBA00001974"/>
    </source>
</evidence>
<dbReference type="GO" id="GO:0006071">
    <property type="term" value="P:glycerol metabolic process"/>
    <property type="evidence" value="ECO:0007669"/>
    <property type="project" value="UniProtKB-KW"/>
</dbReference>
<keyword evidence="10" id="KW-1185">Reference proteome</keyword>
<comment type="cofactor">
    <cofactor evidence="1">
        <name>FAD</name>
        <dbReference type="ChEBI" id="CHEBI:57692"/>
    </cofactor>
</comment>
<dbReference type="Proteomes" id="UP001139353">
    <property type="component" value="Unassembled WGS sequence"/>
</dbReference>
<dbReference type="InterPro" id="IPR038299">
    <property type="entry name" value="DAO_C_sf"/>
</dbReference>
<keyword evidence="3" id="KW-0285">Flavoprotein</keyword>
<dbReference type="InterPro" id="IPR006076">
    <property type="entry name" value="FAD-dep_OxRdtase"/>
</dbReference>
<dbReference type="InterPro" id="IPR036188">
    <property type="entry name" value="FAD/NAD-bd_sf"/>
</dbReference>
<dbReference type="AlphaFoldDB" id="A0A9X2BZE5"/>
<dbReference type="GO" id="GO:0046168">
    <property type="term" value="P:glycerol-3-phosphate catabolic process"/>
    <property type="evidence" value="ECO:0007669"/>
    <property type="project" value="TreeGrafter"/>
</dbReference>
<dbReference type="PANTHER" id="PTHR11985">
    <property type="entry name" value="GLYCEROL-3-PHOSPHATE DEHYDROGENASE"/>
    <property type="match status" value="1"/>
</dbReference>
<reference evidence="9" key="1">
    <citation type="submission" date="2021-11" db="EMBL/GenBank/DDBJ databases">
        <title>BS-T2-15 a new species belonging to the Comamonadaceae family isolated from the soil of a French oak forest.</title>
        <authorList>
            <person name="Mieszkin S."/>
            <person name="Alain K."/>
        </authorList>
    </citation>
    <scope>NUCLEOTIDE SEQUENCE</scope>
    <source>
        <strain evidence="9">BS-T2-15</strain>
    </source>
</reference>
<dbReference type="Gene3D" id="1.10.8.870">
    <property type="entry name" value="Alpha-glycerophosphate oxidase, cap domain"/>
    <property type="match status" value="1"/>
</dbReference>
<evidence type="ECO:0000259" key="7">
    <source>
        <dbReference type="Pfam" id="PF01266"/>
    </source>
</evidence>
<dbReference type="InterPro" id="IPR031656">
    <property type="entry name" value="DAO_C"/>
</dbReference>
<dbReference type="Pfam" id="PF01266">
    <property type="entry name" value="DAO"/>
    <property type="match status" value="1"/>
</dbReference>
<comment type="similarity">
    <text evidence="2">Belongs to the FAD-dependent glycerol-3-phosphate dehydrogenase family.</text>
</comment>
<evidence type="ECO:0000256" key="3">
    <source>
        <dbReference type="ARBA" id="ARBA00022630"/>
    </source>
</evidence>
<dbReference type="Gene3D" id="3.30.9.10">
    <property type="entry name" value="D-Amino Acid Oxidase, subunit A, domain 2"/>
    <property type="match status" value="1"/>
</dbReference>
<dbReference type="EMBL" id="JAJLJH010000001">
    <property type="protein sequence ID" value="MCK9685276.1"/>
    <property type="molecule type" value="Genomic_DNA"/>
</dbReference>
<evidence type="ECO:0000259" key="8">
    <source>
        <dbReference type="Pfam" id="PF16901"/>
    </source>
</evidence>
<keyword evidence="5" id="KW-0274">FAD</keyword>
<keyword evidence="6" id="KW-0560">Oxidoreductase</keyword>
<name>A0A9X2BZE5_9BURK</name>
<evidence type="ECO:0000256" key="2">
    <source>
        <dbReference type="ARBA" id="ARBA00007330"/>
    </source>
</evidence>
<dbReference type="RefSeq" id="WP_275681284.1">
    <property type="nucleotide sequence ID" value="NZ_JAJLJH010000001.1"/>
</dbReference>
<dbReference type="PANTHER" id="PTHR11985:SF35">
    <property type="entry name" value="ANAEROBIC GLYCEROL-3-PHOSPHATE DEHYDROGENASE SUBUNIT A"/>
    <property type="match status" value="1"/>
</dbReference>
<accession>A0A9X2BZE5</accession>
<protein>
    <submittedName>
        <fullName evidence="9">Glycerol-3-phosphate dehydrogenase/oxidase</fullName>
    </submittedName>
</protein>
<feature type="domain" description="FAD dependent oxidoreductase" evidence="7">
    <location>
        <begin position="5"/>
        <end position="374"/>
    </location>
</feature>
<sequence length="544" mass="58536">MTEVDILVVGGGIAGAGVALEAARRGLAVMLVEARDFAWGSSSRSSKLVHGGLRYLREGAFGLTRESVRERGRLLQDAPGLVEAQRFLMGHYEGRSPSRRTMVTGLAIYDAMAGQRTRGFHTPDEVRALAPHMDDTHLLGASSYLDAKTDDARLVMRVLQEAQQHGARVVNRAAVKSLLRAGDADMPLSSLSADGGAAPKPGTVVGARIEGAGFTGAVRARCVVNATGFWADGLRRGLGTPMLRPLRGSHLVFPLWKLPVAQTVSLYHPRDGRPVFATPWEGVALVGTTDLDHHDDPDIEPSITADETAYLVEAVRQAFPRLDLRAADAICSFAGVRPVVDDRAGGGDPSKAPREHVVRDEHGLITVTGGKLTTFRVNALDALRHAAPYLAPSSVAGDAAVAATTSADAFDYRAADPIFAPQPEAPELLALPHGLRSRLAGRFGRHARVLLRESAPADLEPIAGTATPWAELHWALRHEQVRFLDDLLLRRTRLGLLLPEGAAALLPRLEPVAREALGWSAGEWRDQRERYARIIASCYCVPTP</sequence>
<evidence type="ECO:0000256" key="6">
    <source>
        <dbReference type="ARBA" id="ARBA00023002"/>
    </source>
</evidence>
<dbReference type="PRINTS" id="PR01001">
    <property type="entry name" value="FADG3PDH"/>
</dbReference>
<evidence type="ECO:0000313" key="9">
    <source>
        <dbReference type="EMBL" id="MCK9685276.1"/>
    </source>
</evidence>